<gene>
    <name evidence="2" type="ORF">UA74_00780</name>
</gene>
<organism evidence="2 3">
    <name type="scientific">Actinoalloteichus fjordicus</name>
    <dbReference type="NCBI Taxonomy" id="1612552"/>
    <lineage>
        <taxon>Bacteria</taxon>
        <taxon>Bacillati</taxon>
        <taxon>Actinomycetota</taxon>
        <taxon>Actinomycetes</taxon>
        <taxon>Pseudonocardiales</taxon>
        <taxon>Pseudonocardiaceae</taxon>
        <taxon>Actinoalloteichus</taxon>
    </lineage>
</organism>
<protein>
    <submittedName>
        <fullName evidence="2">Uncharacterized protein</fullName>
    </submittedName>
</protein>
<feature type="region of interest" description="Disordered" evidence="1">
    <location>
        <begin position="1"/>
        <end position="107"/>
    </location>
</feature>
<evidence type="ECO:0000256" key="1">
    <source>
        <dbReference type="SAM" id="MobiDB-lite"/>
    </source>
</evidence>
<evidence type="ECO:0000313" key="2">
    <source>
        <dbReference type="EMBL" id="APU12252.1"/>
    </source>
</evidence>
<sequence>MRHRRRRAGRPSRTQLRLQSDRAPSRSAWQCRSWRSAAATAPPPCHRIRLPDRAEGVATGVATHRDGRGRARTGVQREQTPPDADEQADHQRRSLESGRPSRVRGFKSLRFRGSPPVLLARVAGCGPRRSQFSSQFVPCGRLIRSVMSRQQTSTGLRTGGGFEERTASAPIVSPGGRLLPSVARRPPATRLHPVVLLLRRGAWQATHLRAFGCCGASIAHSRTSLEASAAGGTMSDFVAVVEQSGRLL</sequence>
<dbReference type="Proteomes" id="UP000185511">
    <property type="component" value="Chromosome"/>
</dbReference>
<evidence type="ECO:0000313" key="3">
    <source>
        <dbReference type="Proteomes" id="UP000185511"/>
    </source>
</evidence>
<feature type="region of interest" description="Disordered" evidence="1">
    <location>
        <begin position="150"/>
        <end position="169"/>
    </location>
</feature>
<dbReference type="AlphaFoldDB" id="A0AAC9L6V1"/>
<dbReference type="KEGG" id="acad:UA74_00780"/>
<proteinExistence type="predicted"/>
<name>A0AAC9L6V1_9PSEU</name>
<dbReference type="EMBL" id="CP016076">
    <property type="protein sequence ID" value="APU12252.1"/>
    <property type="molecule type" value="Genomic_DNA"/>
</dbReference>
<feature type="compositionally biased region" description="Basic residues" evidence="1">
    <location>
        <begin position="1"/>
        <end position="10"/>
    </location>
</feature>
<feature type="compositionally biased region" description="Basic and acidic residues" evidence="1">
    <location>
        <begin position="87"/>
        <end position="96"/>
    </location>
</feature>
<accession>A0AAC9L6V1</accession>
<reference evidence="3" key="1">
    <citation type="submission" date="2016-06" db="EMBL/GenBank/DDBJ databases">
        <title>Complete genome sequence of Actinoalloteichus fjordicus DSM 46855 (=ADI127-17), type strain of the new species Actinoalloteichus fjordicus.</title>
        <authorList>
            <person name="Ruckert C."/>
            <person name="Nouioui I."/>
            <person name="Willmese J."/>
            <person name="van Wezel G."/>
            <person name="Klenk H.-P."/>
            <person name="Kalinowski J."/>
            <person name="Zotchev S.B."/>
        </authorList>
    </citation>
    <scope>NUCLEOTIDE SEQUENCE [LARGE SCALE GENOMIC DNA]</scope>
    <source>
        <strain evidence="3">ADI127-7</strain>
    </source>
</reference>
<keyword evidence="3" id="KW-1185">Reference proteome</keyword>